<sequence length="498" mass="54396">MSKLENGYHMDGSSSNLFTGLTEKSPLVLDEKSELNRTRLLSEEKLIGLKTITTFGSICLIVNNVNGPGMLELPALFQTAGWVPCVLMLGLACAISSILSVMFAEAIAKIPGNGQYCRRMEFSSVFEAFMGRRWFYITQLTFFLFLFTQNVASIVSTAQSLDAYLASTALGEAWALQLWPLPSLGLTSWHVPKSCLAEGVHCSAFATQGPDAVLITAGYVVVAVLFLPLCFMNLEENITWQKVSFVVLCVLTVEFMVGVCYAGAYDAANLPAWGASVGDLPGLVVTNYAFGITMPSWLCEKAPDVREKRCIWISTILATAMYIMFASVVGSHMPNLPDNILNILGSEKVDWFTRFSSGTFGLFIIGLGIPVFSVLCRYNLVVGGVCGPRAGMFYSSVLPFLISFTMYQGHFILDLLSWSGTLLSSLLNFYGPMVLCLIALKNGTGRILECGSETSNRKKMLVGMMGFLTIAIIVGSIVKIQEERQGMRYPGDTPNNRS</sequence>
<feature type="transmembrane region" description="Helical" evidence="5">
    <location>
        <begin position="360"/>
        <end position="380"/>
    </location>
</feature>
<accession>A0A6V1N9P5</accession>
<evidence type="ECO:0000256" key="2">
    <source>
        <dbReference type="ARBA" id="ARBA00022692"/>
    </source>
</evidence>
<feature type="transmembrane region" description="Helical" evidence="5">
    <location>
        <begin position="47"/>
        <end position="66"/>
    </location>
</feature>
<dbReference type="EMBL" id="HBIU01037306">
    <property type="protein sequence ID" value="CAE0638354.1"/>
    <property type="molecule type" value="Transcribed_RNA"/>
</dbReference>
<feature type="domain" description="Amino acid transporter transmembrane" evidence="6">
    <location>
        <begin position="51"/>
        <end position="166"/>
    </location>
</feature>
<keyword evidence="4 5" id="KW-0472">Membrane</keyword>
<evidence type="ECO:0000256" key="3">
    <source>
        <dbReference type="ARBA" id="ARBA00022989"/>
    </source>
</evidence>
<evidence type="ECO:0000313" key="8">
    <source>
        <dbReference type="EMBL" id="CAE0638355.1"/>
    </source>
</evidence>
<feature type="transmembrane region" description="Helical" evidence="5">
    <location>
        <begin position="418"/>
        <end position="440"/>
    </location>
</feature>
<evidence type="ECO:0000256" key="4">
    <source>
        <dbReference type="ARBA" id="ARBA00023136"/>
    </source>
</evidence>
<evidence type="ECO:0000256" key="5">
    <source>
        <dbReference type="SAM" id="Phobius"/>
    </source>
</evidence>
<organism evidence="8">
    <name type="scientific">Heterosigma akashiwo</name>
    <name type="common">Chromophytic alga</name>
    <name type="synonym">Heterosigma carterae</name>
    <dbReference type="NCBI Taxonomy" id="2829"/>
    <lineage>
        <taxon>Eukaryota</taxon>
        <taxon>Sar</taxon>
        <taxon>Stramenopiles</taxon>
        <taxon>Ochrophyta</taxon>
        <taxon>Raphidophyceae</taxon>
        <taxon>Chattonellales</taxon>
        <taxon>Chattonellaceae</taxon>
        <taxon>Heterosigma</taxon>
    </lineage>
</organism>
<reference evidence="8" key="1">
    <citation type="submission" date="2021-01" db="EMBL/GenBank/DDBJ databases">
        <authorList>
            <person name="Corre E."/>
            <person name="Pelletier E."/>
            <person name="Niang G."/>
            <person name="Scheremetjew M."/>
            <person name="Finn R."/>
            <person name="Kale V."/>
            <person name="Holt S."/>
            <person name="Cochrane G."/>
            <person name="Meng A."/>
            <person name="Brown T."/>
            <person name="Cohen L."/>
        </authorList>
    </citation>
    <scope>NUCLEOTIDE SEQUENCE</scope>
    <source>
        <strain evidence="8">CCMP3107</strain>
    </source>
</reference>
<dbReference type="PANTHER" id="PTHR16189">
    <property type="entry name" value="TRANSMEMBRANE PROTEIN 104-RELATED"/>
    <property type="match status" value="1"/>
</dbReference>
<comment type="subcellular location">
    <subcellularLocation>
        <location evidence="1">Membrane</location>
    </subcellularLocation>
</comment>
<dbReference type="GO" id="GO:0016020">
    <property type="term" value="C:membrane"/>
    <property type="evidence" value="ECO:0007669"/>
    <property type="project" value="UniProtKB-SubCell"/>
</dbReference>
<dbReference type="AlphaFoldDB" id="A0A6V1N9P5"/>
<evidence type="ECO:0000313" key="7">
    <source>
        <dbReference type="EMBL" id="CAE0638354.1"/>
    </source>
</evidence>
<proteinExistence type="predicted"/>
<feature type="transmembrane region" description="Helical" evidence="5">
    <location>
        <begin position="212"/>
        <end position="231"/>
    </location>
</feature>
<dbReference type="EMBL" id="HBIU01037307">
    <property type="protein sequence ID" value="CAE0638355.1"/>
    <property type="molecule type" value="Transcribed_RNA"/>
</dbReference>
<dbReference type="Pfam" id="PF01490">
    <property type="entry name" value="Aa_trans"/>
    <property type="match status" value="1"/>
</dbReference>
<dbReference type="PANTHER" id="PTHR16189:SF3">
    <property type="entry name" value="AMINO ACID TRANSPORTER TRANSMEMBRANE DOMAIN-CONTAINING PROTEIN"/>
    <property type="match status" value="1"/>
</dbReference>
<gene>
    <name evidence="7" type="ORF">HAKA00212_LOCUS17136</name>
    <name evidence="8" type="ORF">HAKA00212_LOCUS17137</name>
</gene>
<evidence type="ECO:0000259" key="6">
    <source>
        <dbReference type="Pfam" id="PF01490"/>
    </source>
</evidence>
<evidence type="ECO:0000256" key="1">
    <source>
        <dbReference type="ARBA" id="ARBA00004370"/>
    </source>
</evidence>
<feature type="transmembrane region" description="Helical" evidence="5">
    <location>
        <begin position="310"/>
        <end position="329"/>
    </location>
</feature>
<feature type="transmembrane region" description="Helical" evidence="5">
    <location>
        <begin position="134"/>
        <end position="155"/>
    </location>
</feature>
<keyword evidence="2 5" id="KW-0812">Transmembrane</keyword>
<feature type="transmembrane region" description="Helical" evidence="5">
    <location>
        <begin position="243"/>
        <end position="264"/>
    </location>
</feature>
<dbReference type="InterPro" id="IPR013057">
    <property type="entry name" value="AA_transpt_TM"/>
</dbReference>
<protein>
    <recommendedName>
        <fullName evidence="6">Amino acid transporter transmembrane domain-containing protein</fullName>
    </recommendedName>
</protein>
<feature type="transmembrane region" description="Helical" evidence="5">
    <location>
        <begin position="461"/>
        <end position="480"/>
    </location>
</feature>
<name>A0A6V1N9P5_HETAK</name>
<feature type="transmembrane region" description="Helical" evidence="5">
    <location>
        <begin position="86"/>
        <end position="108"/>
    </location>
</feature>
<keyword evidence="3 5" id="KW-1133">Transmembrane helix</keyword>